<evidence type="ECO:0000256" key="7">
    <source>
        <dbReference type="ARBA" id="ARBA00023274"/>
    </source>
</evidence>
<keyword evidence="6" id="KW-0539">Nucleus</keyword>
<keyword evidence="5" id="KW-0690">Ribosome biogenesis</keyword>
<evidence type="ECO:0000313" key="10">
    <source>
        <dbReference type="EMBL" id="KAF2183384.1"/>
    </source>
</evidence>
<dbReference type="OrthoDB" id="69550at2759"/>
<dbReference type="AlphaFoldDB" id="A0A6A6DUX6"/>
<reference evidence="10" key="1">
    <citation type="journal article" date="2020" name="Stud. Mycol.">
        <title>101 Dothideomycetes genomes: a test case for predicting lifestyles and emergence of pathogens.</title>
        <authorList>
            <person name="Haridas S."/>
            <person name="Albert R."/>
            <person name="Binder M."/>
            <person name="Bloem J."/>
            <person name="Labutti K."/>
            <person name="Salamov A."/>
            <person name="Andreopoulos B."/>
            <person name="Baker S."/>
            <person name="Barry K."/>
            <person name="Bills G."/>
            <person name="Bluhm B."/>
            <person name="Cannon C."/>
            <person name="Castanera R."/>
            <person name="Culley D."/>
            <person name="Daum C."/>
            <person name="Ezra D."/>
            <person name="Gonzalez J."/>
            <person name="Henrissat B."/>
            <person name="Kuo A."/>
            <person name="Liang C."/>
            <person name="Lipzen A."/>
            <person name="Lutzoni F."/>
            <person name="Magnuson J."/>
            <person name="Mondo S."/>
            <person name="Nolan M."/>
            <person name="Ohm R."/>
            <person name="Pangilinan J."/>
            <person name="Park H.-J."/>
            <person name="Ramirez L."/>
            <person name="Alfaro M."/>
            <person name="Sun H."/>
            <person name="Tritt A."/>
            <person name="Yoshinaga Y."/>
            <person name="Zwiers L.-H."/>
            <person name="Turgeon B."/>
            <person name="Goodwin S."/>
            <person name="Spatafora J."/>
            <person name="Crous P."/>
            <person name="Grigoriev I."/>
        </authorList>
    </citation>
    <scope>NUCLEOTIDE SEQUENCE</scope>
    <source>
        <strain evidence="10">CBS 207.26</strain>
    </source>
</reference>
<dbReference type="Proteomes" id="UP000800200">
    <property type="component" value="Unassembled WGS sequence"/>
</dbReference>
<gene>
    <name evidence="10" type="ORF">K469DRAFT_710885</name>
</gene>
<sequence>MAGQDDFSNIVVPNGNITNGAHSSAPASRSEDLSSWHPRKVTSEFADDLDKVREANDFTNRSVLMLIHALKQGEGIFLVEERRIMSATTI</sequence>
<dbReference type="PANTHER" id="PTHR28127:SF1">
    <property type="entry name" value="RIBOSOME ASSEMBLY PROTEIN 3"/>
    <property type="match status" value="1"/>
</dbReference>
<dbReference type="GO" id="GO:0005730">
    <property type="term" value="C:nucleolus"/>
    <property type="evidence" value="ECO:0007669"/>
    <property type="project" value="UniProtKB-SubCell"/>
</dbReference>
<dbReference type="InterPro" id="IPR051898">
    <property type="entry name" value="Ribosome_Assembly_3"/>
</dbReference>
<evidence type="ECO:0000259" key="9">
    <source>
        <dbReference type="Pfam" id="PF14615"/>
    </source>
</evidence>
<dbReference type="GO" id="GO:0000027">
    <property type="term" value="P:ribosomal large subunit assembly"/>
    <property type="evidence" value="ECO:0007669"/>
    <property type="project" value="TreeGrafter"/>
</dbReference>
<keyword evidence="7" id="KW-0687">Ribonucleoprotein</keyword>
<evidence type="ECO:0000256" key="3">
    <source>
        <dbReference type="ARBA" id="ARBA00006256"/>
    </source>
</evidence>
<feature type="domain" description="Ribosome-assembly protein 3 C-terminal" evidence="9">
    <location>
        <begin position="39"/>
        <end position="77"/>
    </location>
</feature>
<evidence type="ECO:0000256" key="1">
    <source>
        <dbReference type="ARBA" id="ARBA00003035"/>
    </source>
</evidence>
<dbReference type="Pfam" id="PF14615">
    <property type="entry name" value="Rsa3"/>
    <property type="match status" value="1"/>
</dbReference>
<comment type="similarity">
    <text evidence="3">Belongs to the RSA3 family.</text>
</comment>
<dbReference type="InterPro" id="IPR028217">
    <property type="entry name" value="Rsa3_C"/>
</dbReference>
<feature type="region of interest" description="Disordered" evidence="8">
    <location>
        <begin position="1"/>
        <end position="37"/>
    </location>
</feature>
<protein>
    <recommendedName>
        <fullName evidence="4">Ribosome assembly protein 3</fullName>
    </recommendedName>
</protein>
<proteinExistence type="inferred from homology"/>
<keyword evidence="11" id="KW-1185">Reference proteome</keyword>
<evidence type="ECO:0000256" key="6">
    <source>
        <dbReference type="ARBA" id="ARBA00023242"/>
    </source>
</evidence>
<dbReference type="GO" id="GO:0030687">
    <property type="term" value="C:preribosome, large subunit precursor"/>
    <property type="evidence" value="ECO:0007669"/>
    <property type="project" value="TreeGrafter"/>
</dbReference>
<dbReference type="PANTHER" id="PTHR28127">
    <property type="entry name" value="RIBOSOME ASSEMBLY PROTEIN 3"/>
    <property type="match status" value="1"/>
</dbReference>
<dbReference type="EMBL" id="ML994643">
    <property type="protein sequence ID" value="KAF2183384.1"/>
    <property type="molecule type" value="Genomic_DNA"/>
</dbReference>
<accession>A0A6A6DUX6</accession>
<evidence type="ECO:0000256" key="8">
    <source>
        <dbReference type="SAM" id="MobiDB-lite"/>
    </source>
</evidence>
<comment type="subcellular location">
    <subcellularLocation>
        <location evidence="2">Nucleus</location>
        <location evidence="2">Nucleolus</location>
    </subcellularLocation>
</comment>
<evidence type="ECO:0000256" key="4">
    <source>
        <dbReference type="ARBA" id="ARBA00015339"/>
    </source>
</evidence>
<evidence type="ECO:0000256" key="5">
    <source>
        <dbReference type="ARBA" id="ARBA00022517"/>
    </source>
</evidence>
<evidence type="ECO:0000256" key="2">
    <source>
        <dbReference type="ARBA" id="ARBA00004604"/>
    </source>
</evidence>
<feature type="compositionally biased region" description="Polar residues" evidence="8">
    <location>
        <begin position="15"/>
        <end position="27"/>
    </location>
</feature>
<name>A0A6A6DUX6_9PEZI</name>
<comment type="function">
    <text evidence="1">Required for efficient biogenesis of the 60S ribosomal subunit.</text>
</comment>
<organism evidence="10 11">
    <name type="scientific">Zopfia rhizophila CBS 207.26</name>
    <dbReference type="NCBI Taxonomy" id="1314779"/>
    <lineage>
        <taxon>Eukaryota</taxon>
        <taxon>Fungi</taxon>
        <taxon>Dikarya</taxon>
        <taxon>Ascomycota</taxon>
        <taxon>Pezizomycotina</taxon>
        <taxon>Dothideomycetes</taxon>
        <taxon>Dothideomycetes incertae sedis</taxon>
        <taxon>Zopfiaceae</taxon>
        <taxon>Zopfia</taxon>
    </lineage>
</organism>
<evidence type="ECO:0000313" key="11">
    <source>
        <dbReference type="Proteomes" id="UP000800200"/>
    </source>
</evidence>